<protein>
    <submittedName>
        <fullName evidence="13 14">Disease resistance protein RGA1 isoform X1</fullName>
    </submittedName>
</protein>
<evidence type="ECO:0000256" key="2">
    <source>
        <dbReference type="ARBA" id="ARBA00022737"/>
    </source>
</evidence>
<evidence type="ECO:0000259" key="9">
    <source>
        <dbReference type="Pfam" id="PF23247"/>
    </source>
</evidence>
<keyword evidence="3" id="KW-0547">Nucleotide-binding</keyword>
<keyword evidence="2" id="KW-0677">Repeat</keyword>
<feature type="domain" description="R13L1/DRL21-like LRR repeat region" evidence="11">
    <location>
        <begin position="762"/>
        <end position="890"/>
    </location>
</feature>
<dbReference type="FunFam" id="1.10.10.10:FF:000322">
    <property type="entry name" value="Probable disease resistance protein At1g63360"/>
    <property type="match status" value="1"/>
</dbReference>
<evidence type="ECO:0000259" key="10">
    <source>
        <dbReference type="Pfam" id="PF23559"/>
    </source>
</evidence>
<dbReference type="Proteomes" id="UP000515121">
    <property type="component" value="Unplaced"/>
</dbReference>
<feature type="domain" description="NB-ARC" evidence="7">
    <location>
        <begin position="262"/>
        <end position="413"/>
    </location>
</feature>
<dbReference type="PANTHER" id="PTHR36766">
    <property type="entry name" value="PLANT BROAD-SPECTRUM MILDEW RESISTANCE PROTEIN RPW8"/>
    <property type="match status" value="1"/>
</dbReference>
<dbReference type="InterPro" id="IPR058922">
    <property type="entry name" value="WHD_DRP"/>
</dbReference>
<dbReference type="InterPro" id="IPR027417">
    <property type="entry name" value="P-loop_NTPase"/>
</dbReference>
<evidence type="ECO:0000313" key="16">
    <source>
        <dbReference type="RefSeq" id="XP_022764725.1"/>
    </source>
</evidence>
<feature type="transmembrane region" description="Helical" evidence="6">
    <location>
        <begin position="41"/>
        <end position="61"/>
    </location>
</feature>
<keyword evidence="5" id="KW-0067">ATP-binding</keyword>
<keyword evidence="1" id="KW-0433">Leucine-rich repeat</keyword>
<dbReference type="Gene3D" id="3.40.50.300">
    <property type="entry name" value="P-loop containing nucleotide triphosphate hydrolases"/>
    <property type="match status" value="1"/>
</dbReference>
<dbReference type="Pfam" id="PF23559">
    <property type="entry name" value="WHD_DRP"/>
    <property type="match status" value="1"/>
</dbReference>
<dbReference type="Gene3D" id="1.10.10.10">
    <property type="entry name" value="Winged helix-like DNA-binding domain superfamily/Winged helix DNA-binding domain"/>
    <property type="match status" value="1"/>
</dbReference>
<organism evidence="12 16">
    <name type="scientific">Durio zibethinus</name>
    <name type="common">Durian</name>
    <dbReference type="NCBI Taxonomy" id="66656"/>
    <lineage>
        <taxon>Eukaryota</taxon>
        <taxon>Viridiplantae</taxon>
        <taxon>Streptophyta</taxon>
        <taxon>Embryophyta</taxon>
        <taxon>Tracheophyta</taxon>
        <taxon>Spermatophyta</taxon>
        <taxon>Magnoliopsida</taxon>
        <taxon>eudicotyledons</taxon>
        <taxon>Gunneridae</taxon>
        <taxon>Pentapetalae</taxon>
        <taxon>rosids</taxon>
        <taxon>malvids</taxon>
        <taxon>Malvales</taxon>
        <taxon>Malvaceae</taxon>
        <taxon>Helicteroideae</taxon>
        <taxon>Durio</taxon>
    </lineage>
</organism>
<dbReference type="InterPro" id="IPR036388">
    <property type="entry name" value="WH-like_DNA-bd_sf"/>
</dbReference>
<dbReference type="PANTHER" id="PTHR36766:SF51">
    <property type="entry name" value="DISEASE RESISTANCE RPP13-LIKE PROTEIN 1"/>
    <property type="match status" value="1"/>
</dbReference>
<proteinExistence type="predicted"/>
<dbReference type="Pfam" id="PF23247">
    <property type="entry name" value="LRR_RPS2"/>
    <property type="match status" value="1"/>
</dbReference>
<name>A0A6P6AIL2_DURZI</name>
<dbReference type="RefSeq" id="XP_022764722.1">
    <property type="nucleotide sequence ID" value="XM_022908987.1"/>
</dbReference>
<feature type="domain" description="Disease resistance N-terminal" evidence="8">
    <location>
        <begin position="77"/>
        <end position="164"/>
    </location>
</feature>
<evidence type="ECO:0000313" key="17">
    <source>
        <dbReference type="RefSeq" id="XP_022764726.1"/>
    </source>
</evidence>
<reference evidence="13 14" key="1">
    <citation type="submission" date="2025-04" db="UniProtKB">
        <authorList>
            <consortium name="RefSeq"/>
        </authorList>
    </citation>
    <scope>IDENTIFICATION</scope>
    <source>
        <tissue evidence="13 14">Fruit stalk</tissue>
    </source>
</reference>
<dbReference type="GO" id="GO:0006952">
    <property type="term" value="P:defense response"/>
    <property type="evidence" value="ECO:0007669"/>
    <property type="project" value="UniProtKB-KW"/>
</dbReference>
<keyword evidence="6" id="KW-0812">Transmembrane</keyword>
<dbReference type="GO" id="GO:0005524">
    <property type="term" value="F:ATP binding"/>
    <property type="evidence" value="ECO:0007669"/>
    <property type="project" value="UniProtKB-KW"/>
</dbReference>
<evidence type="ECO:0000256" key="4">
    <source>
        <dbReference type="ARBA" id="ARBA00022821"/>
    </source>
</evidence>
<dbReference type="InterPro" id="IPR002182">
    <property type="entry name" value="NB-ARC"/>
</dbReference>
<evidence type="ECO:0000313" key="14">
    <source>
        <dbReference type="RefSeq" id="XP_022764722.1"/>
    </source>
</evidence>
<dbReference type="Gene3D" id="3.80.10.10">
    <property type="entry name" value="Ribonuclease Inhibitor"/>
    <property type="match status" value="4"/>
</dbReference>
<dbReference type="RefSeq" id="XP_022764725.1">
    <property type="nucleotide sequence ID" value="XM_022908990.1"/>
</dbReference>
<evidence type="ECO:0000256" key="3">
    <source>
        <dbReference type="ARBA" id="ARBA00022741"/>
    </source>
</evidence>
<dbReference type="Gene3D" id="1.20.5.4130">
    <property type="match status" value="1"/>
</dbReference>
<dbReference type="Pfam" id="PF18052">
    <property type="entry name" value="Rx_N"/>
    <property type="match status" value="1"/>
</dbReference>
<keyword evidence="6" id="KW-1133">Transmembrane helix</keyword>
<dbReference type="InterPro" id="IPR056789">
    <property type="entry name" value="LRR_R13L1-DRL21"/>
</dbReference>
<dbReference type="RefSeq" id="XP_022764724.1">
    <property type="nucleotide sequence ID" value="XM_022908989.1"/>
</dbReference>
<evidence type="ECO:0000256" key="6">
    <source>
        <dbReference type="SAM" id="Phobius"/>
    </source>
</evidence>
<dbReference type="OrthoDB" id="1394818at2759"/>
<accession>A0A6P6AIL2</accession>
<dbReference type="InterPro" id="IPR032675">
    <property type="entry name" value="LRR_dom_sf"/>
</dbReference>
<evidence type="ECO:0000313" key="12">
    <source>
        <dbReference type="Proteomes" id="UP000515121"/>
    </source>
</evidence>
<keyword evidence="12" id="KW-1185">Reference proteome</keyword>
<dbReference type="InterPro" id="IPR041118">
    <property type="entry name" value="Rx_N"/>
</dbReference>
<evidence type="ECO:0000259" key="8">
    <source>
        <dbReference type="Pfam" id="PF18052"/>
    </source>
</evidence>
<dbReference type="Pfam" id="PF25019">
    <property type="entry name" value="LRR_R13L1-DRL21"/>
    <property type="match status" value="1"/>
</dbReference>
<dbReference type="GO" id="GO:0051707">
    <property type="term" value="P:response to other organism"/>
    <property type="evidence" value="ECO:0007669"/>
    <property type="project" value="UniProtKB-ARBA"/>
</dbReference>
<dbReference type="FunFam" id="3.40.50.300:FF:001091">
    <property type="entry name" value="Probable disease resistance protein At1g61300"/>
    <property type="match status" value="1"/>
</dbReference>
<evidence type="ECO:0000256" key="1">
    <source>
        <dbReference type="ARBA" id="ARBA00022614"/>
    </source>
</evidence>
<evidence type="ECO:0000259" key="7">
    <source>
        <dbReference type="Pfam" id="PF00931"/>
    </source>
</evidence>
<dbReference type="InterPro" id="IPR057135">
    <property type="entry name" value="At4g27190-like_LRR"/>
</dbReference>
<keyword evidence="4" id="KW-0611">Plant defense</keyword>
<sequence length="1451" mass="165286">MRIQRKYIQENYQQPRTIRPKRKTHRYFSNSSAFLKNAASLFPLLQFLLSDFLFTSIILIIPLSKLFIMAFIGEAALSAFFEALFAKFTSSEFEFITDKRVRKEIEKWKQTLKNIHAVLADAEWKQVRSDAVKMWLADLKDLAYDLDDILDEFATEALGRKLVKEHQASTSMVPKVRPTGLQPSSIMFNYKMMSKIKEITRRLEGLATQKSNLQLTEISVGMSMTIPRRPPSTSLVNETYVRGRNKEKQEILDLVLSNDGGDGGVSVIPIVGMGGIGKTTLAQLVYNDDSIKDHFDLTSWVCISDEFDVVKITKAVLQSVTSEPCDEKEFNLLQVKLKEKLSRKKFLLVLDDVWNEKYSAWLELRPPFDAGVPGSKIIVTTRSSNVSSIMRTTADYSLQYLSNEDSLSVLACHALDRGDFTEHPDLEEIGLKIVKKCGRLPLAIITIAGLLRTRVNHDAWKVILKSDIWKLSEEKTNIVPALLLSYYSLSSQLKQCFAYCSLFPKDYEFSVEETVQLWMAEGFLNGANTERRIEDLGRECFEELVSRSFFQASGRAQSLFVMHDLINDLAQFVAEETYFKRERNEGMKNPSRTRHSSYVIGEYDGIKKFETFFEAKSLRTFLPFDTMMPLQYAKCFLSDNVLDDLLPRLKCLRVLSLKRYHISEIPDFIRILKHLRYLDFSYTGIRSLPDSLCTLYNLETLLLRFCKKLEKLPSKIGILKNLCHLDINGAVSIKEMPSGIGELTNLRALSDFIIGQADGLNIREMQNLSNLKGQLCISELHNVDEAEYVHDAKLSSKSGLDYLELKWSEDFNEDLRKKEVETEVLKLLQPHKDIKELAIKHCAGILLPIWIGDPSFRKLRYLEFEDCRNCALLPAVGKLPFLKHLYIKGMSSVISVGKEFYGDNCPNVFPLLETLHFHDMPEWEEWEPCEVVEEGRKFSCLQTLFVTNCPKLVRTLPDGLRSLEKLVILNCPELVVSISNLPKLYELKIFRCKEVAVESSSDLWSVKKIFLLDIAKFERVTKEMMMLESMKVEYLTIRGCCEELASLWQTKWGWLASLRSLRNLAIQFCPQIVSIGAAKEEEQAELSQLDIPCNIEHLTLQICEGLEKLSATMQNLSCLRTLNLGGCPKLVSLLTDNLPPTLKNLEIYGCDNLECLLDDREDINFSSTSLLEYLRVNHCGALKSLSSSGKLPVRLKSLTICCPELDYVAHEIGDNICLESIELVDCTNINYLPQGLDRLSCLQRIHLQSCSNLDCFPESGSPAYNLKSVHLSGCELEVLPNFYSLQELSISDCPMTKSIGEAGLPTNLTSLAIEDPNFSKAVMEWGLHRLTSLKELSIVGSDLIDVVSFPRVKMGMNMKLPPSLASLEIRYFENLRKLSSKGFQNLTSLQYLSIEECPKLKSLPRKEMLPSLLDLHIYSCPVLKKRYRRDKGKLWSNIAHIPCVYIDGEFQ</sequence>
<dbReference type="SUPFAM" id="SSF52540">
    <property type="entry name" value="P-loop containing nucleoside triphosphate hydrolases"/>
    <property type="match status" value="1"/>
</dbReference>
<evidence type="ECO:0000259" key="11">
    <source>
        <dbReference type="Pfam" id="PF25019"/>
    </source>
</evidence>
<evidence type="ECO:0000256" key="5">
    <source>
        <dbReference type="ARBA" id="ARBA00022840"/>
    </source>
</evidence>
<dbReference type="RefSeq" id="XP_022764726.1">
    <property type="nucleotide sequence ID" value="XM_022908991.1"/>
</dbReference>
<feature type="domain" description="Disease resistance protein winged helix" evidence="10">
    <location>
        <begin position="502"/>
        <end position="570"/>
    </location>
</feature>
<gene>
    <name evidence="13 14 15 16 17" type="primary">LOC111309956</name>
</gene>
<dbReference type="GO" id="GO:0043531">
    <property type="term" value="F:ADP binding"/>
    <property type="evidence" value="ECO:0007669"/>
    <property type="project" value="InterPro"/>
</dbReference>
<dbReference type="RefSeq" id="XP_022764721.1">
    <property type="nucleotide sequence ID" value="XM_022908986.1"/>
</dbReference>
<keyword evidence="6" id="KW-0472">Membrane</keyword>
<evidence type="ECO:0000313" key="15">
    <source>
        <dbReference type="RefSeq" id="XP_022764724.1"/>
    </source>
</evidence>
<dbReference type="Pfam" id="PF00931">
    <property type="entry name" value="NB-ARC"/>
    <property type="match status" value="1"/>
</dbReference>
<dbReference type="SUPFAM" id="SSF52058">
    <property type="entry name" value="L domain-like"/>
    <property type="match status" value="2"/>
</dbReference>
<dbReference type="GeneID" id="111309956"/>
<evidence type="ECO:0000313" key="13">
    <source>
        <dbReference type="RefSeq" id="XP_022764721.1"/>
    </source>
</evidence>
<dbReference type="KEGG" id="dzi:111309956"/>
<dbReference type="PRINTS" id="PR00364">
    <property type="entry name" value="DISEASERSIST"/>
</dbReference>
<feature type="domain" description="Disease resistance protein At4g27190-like leucine-rich repeats" evidence="9">
    <location>
        <begin position="1285"/>
        <end position="1420"/>
    </location>
</feature>